<dbReference type="Gene3D" id="1.10.10.10">
    <property type="entry name" value="Winged helix-like DNA-binding domain superfamily/Winged helix DNA-binding domain"/>
    <property type="match status" value="1"/>
</dbReference>
<dbReference type="SUPFAM" id="SSF46894">
    <property type="entry name" value="C-terminal effector domain of the bipartite response regulators"/>
    <property type="match status" value="1"/>
</dbReference>
<comment type="caution">
    <text evidence="5">The sequence shown here is derived from an EMBL/GenBank/DDBJ whole genome shotgun (WGS) entry which is preliminary data.</text>
</comment>
<dbReference type="InterPro" id="IPR001867">
    <property type="entry name" value="OmpR/PhoB-type_DNA-bd"/>
</dbReference>
<feature type="DNA-binding region" description="OmpR/PhoB-type" evidence="2">
    <location>
        <begin position="3"/>
        <end position="100"/>
    </location>
</feature>
<accession>A0ABR9E9Y5</accession>
<evidence type="ECO:0000313" key="6">
    <source>
        <dbReference type="Proteomes" id="UP000615755"/>
    </source>
</evidence>
<feature type="transmembrane region" description="Helical" evidence="3">
    <location>
        <begin position="125"/>
        <end position="149"/>
    </location>
</feature>
<evidence type="ECO:0000313" key="5">
    <source>
        <dbReference type="EMBL" id="MBE0367794.1"/>
    </source>
</evidence>
<dbReference type="CDD" id="cd00383">
    <property type="entry name" value="trans_reg_C"/>
    <property type="match status" value="1"/>
</dbReference>
<gene>
    <name evidence="5" type="ORF">PAUR_a1237</name>
</gene>
<keyword evidence="1 2" id="KW-0238">DNA-binding</keyword>
<dbReference type="InterPro" id="IPR036388">
    <property type="entry name" value="WH-like_DNA-bd_sf"/>
</dbReference>
<keyword evidence="3" id="KW-0812">Transmembrane</keyword>
<evidence type="ECO:0000256" key="3">
    <source>
        <dbReference type="SAM" id="Phobius"/>
    </source>
</evidence>
<name>A0ABR9E9Y5_9GAMM</name>
<keyword evidence="3" id="KW-0472">Membrane</keyword>
<dbReference type="PROSITE" id="PS51755">
    <property type="entry name" value="OMPR_PHOB"/>
    <property type="match status" value="1"/>
</dbReference>
<keyword evidence="6" id="KW-1185">Reference proteome</keyword>
<dbReference type="SMART" id="SM00862">
    <property type="entry name" value="Trans_reg_C"/>
    <property type="match status" value="1"/>
</dbReference>
<dbReference type="EMBL" id="AQGV01000012">
    <property type="protein sequence ID" value="MBE0367794.1"/>
    <property type="molecule type" value="Genomic_DNA"/>
</dbReference>
<dbReference type="RefSeq" id="WP_192507171.1">
    <property type="nucleotide sequence ID" value="NZ_AQGV01000012.1"/>
</dbReference>
<evidence type="ECO:0000256" key="2">
    <source>
        <dbReference type="PROSITE-ProRule" id="PRU01091"/>
    </source>
</evidence>
<sequence>MQSLQFKVGQWVLDERTFCIRNNDKHVELSPTAFKLLQLFISHEDKVVSIATIKEQVWQTEFTTDNLVYQTIRNLRLALEDGNEQDYIKTVPRFGYQLIAPVTQHDSKQVSRSVAPRTEREKNRFVLIGGILVTLLAVMVLTRYTWLYFNQTQSQIALKVNTPAHLVVINPFSGQNNEVFSQFVDNLSKTLHITQVQRAEHSNMLETINGLGSDTKIVLEYISDKNAMLGLVFMGLPSRLVHIEMKPLEKLDQAVVSNLVSRVTTPMLKQGNSGIAELVRANTQLKALASLSNSEQLEMAKQKLFDEIEVNSLNEQQKRAKLAFIDTLLAFYQIDHFDNERLLSGVNYLLARYHQSNYSIISAALYLAEQGAINIAFQLVEKLEQDHFLTYIQGLFHLELGEDKRALHHFEKVFKHEQSFEDNAYFYFQELLYSKQNTQMRQYSGWLESKSYLSNNIDYIFFNWYVMHGKFELAMSLLTRFQDQLTCNDDLTGSAAMLNSALGDVRWSERWMTQLNEVNARDWRIPWLTFANYATADTLATYSNWYQGYASSVLGNNGLFEPLFLSAVIELSIGQKHHAEQAQSLMTKATSSFSQDAVIKLANAVIESQLAFDNQDERIQYLLKYEPLALALPNDEIALSDLILGSYFMLNDDINKAERALVQGCKKSPALCERWGTLPIFSAVVNTTSTQLTIKNAKHVISAAQPALEDFNQQLFQVCR</sequence>
<reference evidence="5 6" key="1">
    <citation type="submission" date="2015-03" db="EMBL/GenBank/DDBJ databases">
        <title>Genome sequence of Pseudoalteromonas aurantia.</title>
        <authorList>
            <person name="Xie B.-B."/>
            <person name="Rong J.-C."/>
            <person name="Qin Q.-L."/>
            <person name="Zhang Y.-Z."/>
        </authorList>
    </citation>
    <scope>NUCLEOTIDE SEQUENCE [LARGE SCALE GENOMIC DNA]</scope>
    <source>
        <strain evidence="5 6">208</strain>
    </source>
</reference>
<keyword evidence="3" id="KW-1133">Transmembrane helix</keyword>
<protein>
    <recommendedName>
        <fullName evidence="4">OmpR/PhoB-type domain-containing protein</fullName>
    </recommendedName>
</protein>
<organism evidence="5 6">
    <name type="scientific">Pseudoalteromonas aurantia 208</name>
    <dbReference type="NCBI Taxonomy" id="1314867"/>
    <lineage>
        <taxon>Bacteria</taxon>
        <taxon>Pseudomonadati</taxon>
        <taxon>Pseudomonadota</taxon>
        <taxon>Gammaproteobacteria</taxon>
        <taxon>Alteromonadales</taxon>
        <taxon>Pseudoalteromonadaceae</taxon>
        <taxon>Pseudoalteromonas</taxon>
    </lineage>
</organism>
<feature type="domain" description="OmpR/PhoB-type" evidence="4">
    <location>
        <begin position="3"/>
        <end position="100"/>
    </location>
</feature>
<evidence type="ECO:0000259" key="4">
    <source>
        <dbReference type="PROSITE" id="PS51755"/>
    </source>
</evidence>
<dbReference type="InterPro" id="IPR016032">
    <property type="entry name" value="Sig_transdc_resp-reg_C-effctor"/>
</dbReference>
<dbReference type="Proteomes" id="UP000615755">
    <property type="component" value="Unassembled WGS sequence"/>
</dbReference>
<dbReference type="Pfam" id="PF00486">
    <property type="entry name" value="Trans_reg_C"/>
    <property type="match status" value="1"/>
</dbReference>
<evidence type="ECO:0000256" key="1">
    <source>
        <dbReference type="ARBA" id="ARBA00023125"/>
    </source>
</evidence>
<proteinExistence type="predicted"/>